<dbReference type="GO" id="GO:0006203">
    <property type="term" value="P:dGTP catabolic process"/>
    <property type="evidence" value="ECO:0007669"/>
    <property type="project" value="TreeGrafter"/>
</dbReference>
<evidence type="ECO:0000259" key="1">
    <source>
        <dbReference type="Pfam" id="PF03819"/>
    </source>
</evidence>
<dbReference type="EMBL" id="CP009247">
    <property type="protein sequence ID" value="APT88566.1"/>
    <property type="molecule type" value="Genomic_DNA"/>
</dbReference>
<dbReference type="PANTHER" id="PTHR30522:SF0">
    <property type="entry name" value="NUCLEOSIDE TRIPHOSPHATE PYROPHOSPHOHYDROLASE"/>
    <property type="match status" value="1"/>
</dbReference>
<evidence type="ECO:0000313" key="3">
    <source>
        <dbReference type="Proteomes" id="UP000185434"/>
    </source>
</evidence>
<dbReference type="GO" id="GO:0046052">
    <property type="term" value="P:UTP catabolic process"/>
    <property type="evidence" value="ECO:0007669"/>
    <property type="project" value="TreeGrafter"/>
</dbReference>
<name>A0A1L7CRV4_9CORY</name>
<evidence type="ECO:0000313" key="2">
    <source>
        <dbReference type="EMBL" id="APT88566.1"/>
    </source>
</evidence>
<dbReference type="GO" id="GO:0047429">
    <property type="term" value="F:nucleoside triphosphate diphosphatase activity"/>
    <property type="evidence" value="ECO:0007669"/>
    <property type="project" value="TreeGrafter"/>
</dbReference>
<dbReference type="SUPFAM" id="SSF101386">
    <property type="entry name" value="all-alpha NTP pyrophosphatases"/>
    <property type="match status" value="1"/>
</dbReference>
<dbReference type="GO" id="GO:0046076">
    <property type="term" value="P:dTTP catabolic process"/>
    <property type="evidence" value="ECO:0007669"/>
    <property type="project" value="TreeGrafter"/>
</dbReference>
<dbReference type="Proteomes" id="UP000185434">
    <property type="component" value="Chromosome"/>
</dbReference>
<dbReference type="RefSeq" id="WP_075663543.1">
    <property type="nucleotide sequence ID" value="NZ_CP009247.1"/>
</dbReference>
<dbReference type="AlphaFoldDB" id="A0A1L7CRV4"/>
<protein>
    <recommendedName>
        <fullName evidence="1">NTP pyrophosphohydrolase MazG-like domain-containing protein</fullName>
    </recommendedName>
</protein>
<sequence>MTVLVLDARWPDLVPATAFVSGAVRAPVSISDAVPRDVAALADASAAQAPADAGAGAEGTWVTVDETDAEARRRKAAGEPVIRAASLADPVAEARRVIAAARGRGEWERGQTHVSLLPYLAEEAGEYAEAARAWQAAEDAGGAGEDEEAELLAELSDVLLQVLFHAEIARGRGAWDFGDVAARFTAKIRSRAPYLFDGSTGVVDQAAQDAAWAAGKARERNGAV</sequence>
<feature type="domain" description="NTP pyrophosphohydrolase MazG-like" evidence="1">
    <location>
        <begin position="111"/>
        <end position="196"/>
    </location>
</feature>
<reference evidence="2 3" key="1">
    <citation type="submission" date="2014-08" db="EMBL/GenBank/DDBJ databases">
        <title>Complete genome sequence of Corynebacterium frankenforstense ST18(T) (=DSM 45800(T)), isolated from raw cow milk.</title>
        <authorList>
            <person name="Ruckert C."/>
            <person name="Albersmeier A."/>
            <person name="Winkler A."/>
            <person name="Lipski A."/>
            <person name="Kalinowski J."/>
        </authorList>
    </citation>
    <scope>NUCLEOTIDE SEQUENCE [LARGE SCALE GENOMIC DNA]</scope>
    <source>
        <strain evidence="2 3">ST18</strain>
    </source>
</reference>
<dbReference type="KEGG" id="cfk:CFRA_03925"/>
<accession>A0A1L7CRV4</accession>
<dbReference type="InterPro" id="IPR004518">
    <property type="entry name" value="MazG-like_dom"/>
</dbReference>
<dbReference type="PANTHER" id="PTHR30522">
    <property type="entry name" value="NUCLEOSIDE TRIPHOSPHATE PYROPHOSPHOHYDROLASE"/>
    <property type="match status" value="1"/>
</dbReference>
<dbReference type="GO" id="GO:0046061">
    <property type="term" value="P:dATP catabolic process"/>
    <property type="evidence" value="ECO:0007669"/>
    <property type="project" value="TreeGrafter"/>
</dbReference>
<dbReference type="OrthoDB" id="9808939at2"/>
<keyword evidence="3" id="KW-1185">Reference proteome</keyword>
<dbReference type="Pfam" id="PF03819">
    <property type="entry name" value="MazG"/>
    <property type="match status" value="1"/>
</dbReference>
<gene>
    <name evidence="2" type="ORF">CFRA_03925</name>
</gene>
<organism evidence="2 3">
    <name type="scientific">Corynebacterium frankenforstense DSM 45800</name>
    <dbReference type="NCBI Taxonomy" id="1437875"/>
    <lineage>
        <taxon>Bacteria</taxon>
        <taxon>Bacillati</taxon>
        <taxon>Actinomycetota</taxon>
        <taxon>Actinomycetes</taxon>
        <taxon>Mycobacteriales</taxon>
        <taxon>Corynebacteriaceae</taxon>
        <taxon>Corynebacterium</taxon>
    </lineage>
</organism>
<dbReference type="GO" id="GO:0046047">
    <property type="term" value="P:TTP catabolic process"/>
    <property type="evidence" value="ECO:0007669"/>
    <property type="project" value="TreeGrafter"/>
</dbReference>
<proteinExistence type="predicted"/>
<dbReference type="GO" id="GO:0046081">
    <property type="term" value="P:dUTP catabolic process"/>
    <property type="evidence" value="ECO:0007669"/>
    <property type="project" value="TreeGrafter"/>
</dbReference>
<dbReference type="InterPro" id="IPR011551">
    <property type="entry name" value="NTP_PyrPHydrolase_MazG"/>
</dbReference>
<dbReference type="Gene3D" id="1.10.287.1080">
    <property type="entry name" value="MazG-like"/>
    <property type="match status" value="1"/>
</dbReference>
<dbReference type="STRING" id="1437875.CFRA_03925"/>